<comment type="caution">
    <text evidence="2">The sequence shown here is derived from an EMBL/GenBank/DDBJ whole genome shotgun (WGS) entry which is preliminary data.</text>
</comment>
<evidence type="ECO:0000256" key="1">
    <source>
        <dbReference type="SAM" id="MobiDB-lite"/>
    </source>
</evidence>
<name>A0ABP7FAY7_9ACTN</name>
<keyword evidence="3" id="KW-1185">Reference proteome</keyword>
<gene>
    <name evidence="2" type="ORF">GCM10023082_35180</name>
</gene>
<feature type="compositionally biased region" description="Low complexity" evidence="1">
    <location>
        <begin position="42"/>
        <end position="59"/>
    </location>
</feature>
<evidence type="ECO:0000313" key="2">
    <source>
        <dbReference type="EMBL" id="GAA3734968.1"/>
    </source>
</evidence>
<proteinExistence type="predicted"/>
<reference evidence="3" key="1">
    <citation type="journal article" date="2019" name="Int. J. Syst. Evol. Microbiol.">
        <title>The Global Catalogue of Microorganisms (GCM) 10K type strain sequencing project: providing services to taxonomists for standard genome sequencing and annotation.</title>
        <authorList>
            <consortium name="The Broad Institute Genomics Platform"/>
            <consortium name="The Broad Institute Genome Sequencing Center for Infectious Disease"/>
            <person name="Wu L."/>
            <person name="Ma J."/>
        </authorList>
    </citation>
    <scope>NUCLEOTIDE SEQUENCE [LARGE SCALE GENOMIC DNA]</scope>
    <source>
        <strain evidence="3">JCM 30846</strain>
    </source>
</reference>
<feature type="region of interest" description="Disordered" evidence="1">
    <location>
        <begin position="42"/>
        <end position="83"/>
    </location>
</feature>
<sequence length="83" mass="8227">MTAPRHEPRTPSSTTPPPRPHGAQAPCGVSMSDLLASCAAASAVSTPPAAADAQGAPAAEADEAEGRAGRRARRRVPSAAAVC</sequence>
<dbReference type="Proteomes" id="UP001499884">
    <property type="component" value="Unassembled WGS sequence"/>
</dbReference>
<accession>A0ABP7FAY7</accession>
<protein>
    <submittedName>
        <fullName evidence="2">Uncharacterized protein</fullName>
    </submittedName>
</protein>
<evidence type="ECO:0000313" key="3">
    <source>
        <dbReference type="Proteomes" id="UP001499884"/>
    </source>
</evidence>
<organism evidence="2 3">
    <name type="scientific">Streptomyces tremellae</name>
    <dbReference type="NCBI Taxonomy" id="1124239"/>
    <lineage>
        <taxon>Bacteria</taxon>
        <taxon>Bacillati</taxon>
        <taxon>Actinomycetota</taxon>
        <taxon>Actinomycetes</taxon>
        <taxon>Kitasatosporales</taxon>
        <taxon>Streptomycetaceae</taxon>
        <taxon>Streptomyces</taxon>
    </lineage>
</organism>
<dbReference type="EMBL" id="BAABEP010000023">
    <property type="protein sequence ID" value="GAA3734968.1"/>
    <property type="molecule type" value="Genomic_DNA"/>
</dbReference>
<feature type="region of interest" description="Disordered" evidence="1">
    <location>
        <begin position="1"/>
        <end position="28"/>
    </location>
</feature>